<dbReference type="Pfam" id="PF03186">
    <property type="entry name" value="CobD_Cbib"/>
    <property type="match status" value="1"/>
</dbReference>
<feature type="transmembrane region" description="Helical" evidence="9">
    <location>
        <begin position="263"/>
        <end position="285"/>
    </location>
</feature>
<evidence type="ECO:0000256" key="4">
    <source>
        <dbReference type="ARBA" id="ARBA00022475"/>
    </source>
</evidence>
<evidence type="ECO:0000256" key="1">
    <source>
        <dbReference type="ARBA" id="ARBA00004651"/>
    </source>
</evidence>
<keyword evidence="6 9" id="KW-0812">Transmembrane</keyword>
<comment type="pathway">
    <text evidence="2 9">Cofactor biosynthesis; adenosylcobalamin biosynthesis.</text>
</comment>
<evidence type="ECO:0000256" key="7">
    <source>
        <dbReference type="ARBA" id="ARBA00022989"/>
    </source>
</evidence>
<gene>
    <name evidence="9 10" type="primary">cobD</name>
    <name evidence="10" type="ORF">ENT77_03720</name>
</gene>
<reference evidence="10" key="1">
    <citation type="journal article" date="2020" name="mSystems">
        <title>Genome- and Community-Level Interaction Insights into Carbon Utilization and Element Cycling Functions of Hydrothermarchaeota in Hydrothermal Sediment.</title>
        <authorList>
            <person name="Zhou Z."/>
            <person name="Liu Y."/>
            <person name="Xu W."/>
            <person name="Pan J."/>
            <person name="Luo Z.H."/>
            <person name="Li M."/>
        </authorList>
    </citation>
    <scope>NUCLEOTIDE SEQUENCE [LARGE SCALE GENOMIC DNA]</scope>
    <source>
        <strain evidence="10">SpSt-609</strain>
    </source>
</reference>
<dbReference type="GO" id="GO:0009236">
    <property type="term" value="P:cobalamin biosynthetic process"/>
    <property type="evidence" value="ECO:0007669"/>
    <property type="project" value="UniProtKB-UniRule"/>
</dbReference>
<protein>
    <recommendedName>
        <fullName evidence="9">Cobalamin biosynthesis protein CobD</fullName>
    </recommendedName>
</protein>
<keyword evidence="8 9" id="KW-0472">Membrane</keyword>
<evidence type="ECO:0000256" key="8">
    <source>
        <dbReference type="ARBA" id="ARBA00023136"/>
    </source>
</evidence>
<dbReference type="InterPro" id="IPR004485">
    <property type="entry name" value="Cobalamin_biosynth_CobD/CbiB"/>
</dbReference>
<comment type="similarity">
    <text evidence="3 9">Belongs to the CobD/CbiB family.</text>
</comment>
<dbReference type="EMBL" id="DSZY01000014">
    <property type="protein sequence ID" value="HGU40289.1"/>
    <property type="molecule type" value="Genomic_DNA"/>
</dbReference>
<keyword evidence="4 9" id="KW-1003">Cell membrane</keyword>
<keyword evidence="5 9" id="KW-0169">Cobalamin biosynthesis</keyword>
<evidence type="ECO:0000313" key="10">
    <source>
        <dbReference type="EMBL" id="HGU40289.1"/>
    </source>
</evidence>
<name>A0A7C5RJM8_9BACT</name>
<accession>A0A7C5RJM8</accession>
<comment type="caution">
    <text evidence="9">Lacks conserved residue(s) required for the propagation of feature annotation.</text>
</comment>
<dbReference type="UniPathway" id="UPA00148"/>
<dbReference type="PANTHER" id="PTHR34308:SF1">
    <property type="entry name" value="COBALAMIN BIOSYNTHESIS PROTEIN CBIB"/>
    <property type="match status" value="1"/>
</dbReference>
<dbReference type="NCBIfam" id="TIGR00380">
    <property type="entry name" value="cobal_cbiB"/>
    <property type="match status" value="1"/>
</dbReference>
<dbReference type="GO" id="GO:0005886">
    <property type="term" value="C:plasma membrane"/>
    <property type="evidence" value="ECO:0007669"/>
    <property type="project" value="UniProtKB-SubCell"/>
</dbReference>
<evidence type="ECO:0000256" key="5">
    <source>
        <dbReference type="ARBA" id="ARBA00022573"/>
    </source>
</evidence>
<evidence type="ECO:0000256" key="3">
    <source>
        <dbReference type="ARBA" id="ARBA00006263"/>
    </source>
</evidence>
<dbReference type="GO" id="GO:0015420">
    <property type="term" value="F:ABC-type vitamin B12 transporter activity"/>
    <property type="evidence" value="ECO:0007669"/>
    <property type="project" value="UniProtKB-UniRule"/>
</dbReference>
<dbReference type="HAMAP" id="MF_00024">
    <property type="entry name" value="CobD_CbiB"/>
    <property type="match status" value="1"/>
</dbReference>
<comment type="function">
    <text evidence="9">Converts cobyric acid to cobinamide by the addition of aminopropanol on the F carboxylic group.</text>
</comment>
<keyword evidence="7 9" id="KW-1133">Transmembrane helix</keyword>
<feature type="transmembrane region" description="Helical" evidence="9">
    <location>
        <begin position="148"/>
        <end position="165"/>
    </location>
</feature>
<organism evidence="10">
    <name type="scientific">Fervidobacterium thailandense</name>
    <dbReference type="NCBI Taxonomy" id="1008305"/>
    <lineage>
        <taxon>Bacteria</taxon>
        <taxon>Thermotogati</taxon>
        <taxon>Thermotogota</taxon>
        <taxon>Thermotogae</taxon>
        <taxon>Thermotogales</taxon>
        <taxon>Fervidobacteriaceae</taxon>
        <taxon>Fervidobacterium</taxon>
    </lineage>
</organism>
<sequence length="286" mass="32462">MFVIAVGFDLFLGEYPSPLHPVAYMGWLGKLFDQVRENIDGKFMNFLLGLSALVGEATLWLIPALLVQSVGNRALMIVLSALFFKSTFSIRGLYEHVARCLTEDIEQLRKNVSVIVSRDTSKLDLQHLYSAAVESLSENIHDSFVGPFFYYLLFGLPGAVVYRLVNTYDALFGYRNEKYEWFGKFPARLDDILNFVPSRISTIFIALFNPARAFCYVKKYGHLKINATYPMSAFAGVLEIGLEKIGYYKFDGPLPTVQDLRRALALFCKVTTLILIFFIFLFSLIS</sequence>
<dbReference type="PANTHER" id="PTHR34308">
    <property type="entry name" value="COBALAMIN BIOSYNTHESIS PROTEIN CBIB"/>
    <property type="match status" value="1"/>
</dbReference>
<feature type="transmembrane region" description="Helical" evidence="9">
    <location>
        <begin position="46"/>
        <end position="67"/>
    </location>
</feature>
<comment type="caution">
    <text evidence="10">The sequence shown here is derived from an EMBL/GenBank/DDBJ whole genome shotgun (WGS) entry which is preliminary data.</text>
</comment>
<proteinExistence type="inferred from homology"/>
<dbReference type="AlphaFoldDB" id="A0A7C5RJM8"/>
<evidence type="ECO:0000256" key="2">
    <source>
        <dbReference type="ARBA" id="ARBA00004953"/>
    </source>
</evidence>
<evidence type="ECO:0000256" key="6">
    <source>
        <dbReference type="ARBA" id="ARBA00022692"/>
    </source>
</evidence>
<dbReference type="GO" id="GO:0048472">
    <property type="term" value="F:threonine-phosphate decarboxylase activity"/>
    <property type="evidence" value="ECO:0007669"/>
    <property type="project" value="InterPro"/>
</dbReference>
<comment type="subcellular location">
    <subcellularLocation>
        <location evidence="1 9">Cell membrane</location>
        <topology evidence="1 9">Multi-pass membrane protein</topology>
    </subcellularLocation>
</comment>
<evidence type="ECO:0000256" key="9">
    <source>
        <dbReference type="HAMAP-Rule" id="MF_00024"/>
    </source>
</evidence>